<evidence type="ECO:0000313" key="1">
    <source>
        <dbReference type="EMBL" id="MFC3615291.1"/>
    </source>
</evidence>
<dbReference type="Gene3D" id="3.40.50.300">
    <property type="entry name" value="P-loop containing nucleotide triphosphate hydrolases"/>
    <property type="match status" value="1"/>
</dbReference>
<dbReference type="Pfam" id="PF13469">
    <property type="entry name" value="Sulfotransfer_3"/>
    <property type="match status" value="1"/>
</dbReference>
<dbReference type="EMBL" id="JBHRXI010000016">
    <property type="protein sequence ID" value="MFC3615291.1"/>
    <property type="molecule type" value="Genomic_DNA"/>
</dbReference>
<sequence>MTSEITKLQKYDALDGRTFLICVGAMKCATTWLYHYLASLEGVVVSPVKELHFFSAKFPAHALSDMDALAMHRLGHHIAQEGDAVENLMWHPTFRASVDRVQMIYDDDAYFGHFARLCTSETKTLCDITPAYSTIGPDGFVYMRDFCASQEMRVKILFVMRDPVDRLWSQLRHITQTNPEAELTKRWAEALQMPKIMVRSDYRYIVQDIDEVFPHEDVLYLFYEDLFEESTLRQLCAFADAAYVPGNVDTVHHRTELRVELPGDARDAFRRALSAEYRFARERFGDRIPSAWLP</sequence>
<dbReference type="RefSeq" id="WP_386736545.1">
    <property type="nucleotide sequence ID" value="NZ_JBHRXI010000016.1"/>
</dbReference>
<organism evidence="1 2">
    <name type="scientific">Lutimaribacter marinistellae</name>
    <dbReference type="NCBI Taxonomy" id="1820329"/>
    <lineage>
        <taxon>Bacteria</taxon>
        <taxon>Pseudomonadati</taxon>
        <taxon>Pseudomonadota</taxon>
        <taxon>Alphaproteobacteria</taxon>
        <taxon>Rhodobacterales</taxon>
        <taxon>Roseobacteraceae</taxon>
        <taxon>Lutimaribacter</taxon>
    </lineage>
</organism>
<keyword evidence="2" id="KW-1185">Reference proteome</keyword>
<evidence type="ECO:0000313" key="2">
    <source>
        <dbReference type="Proteomes" id="UP001595629"/>
    </source>
</evidence>
<gene>
    <name evidence="1" type="ORF">ACFORG_16135</name>
</gene>
<dbReference type="InterPro" id="IPR027417">
    <property type="entry name" value="P-loop_NTPase"/>
</dbReference>
<accession>A0ABV7TJ18</accession>
<comment type="caution">
    <text evidence="1">The sequence shown here is derived from an EMBL/GenBank/DDBJ whole genome shotgun (WGS) entry which is preliminary data.</text>
</comment>
<dbReference type="Proteomes" id="UP001595629">
    <property type="component" value="Unassembled WGS sequence"/>
</dbReference>
<protein>
    <submittedName>
        <fullName evidence="1">Sulfotransferase</fullName>
    </submittedName>
</protein>
<reference evidence="2" key="1">
    <citation type="journal article" date="2019" name="Int. J. Syst. Evol. Microbiol.">
        <title>The Global Catalogue of Microorganisms (GCM) 10K type strain sequencing project: providing services to taxonomists for standard genome sequencing and annotation.</title>
        <authorList>
            <consortium name="The Broad Institute Genomics Platform"/>
            <consortium name="The Broad Institute Genome Sequencing Center for Infectious Disease"/>
            <person name="Wu L."/>
            <person name="Ma J."/>
        </authorList>
    </citation>
    <scope>NUCLEOTIDE SEQUENCE [LARGE SCALE GENOMIC DNA]</scope>
    <source>
        <strain evidence="2">KCTC 42911</strain>
    </source>
</reference>
<name>A0ABV7TJ18_9RHOB</name>
<dbReference type="SUPFAM" id="SSF52540">
    <property type="entry name" value="P-loop containing nucleoside triphosphate hydrolases"/>
    <property type="match status" value="1"/>
</dbReference>
<proteinExistence type="predicted"/>